<proteinExistence type="predicted"/>
<name>A0ABW5BAU0_9BACT</name>
<gene>
    <name evidence="2" type="ORF">ACFSKV_10275</name>
</gene>
<evidence type="ECO:0000313" key="3">
    <source>
        <dbReference type="Proteomes" id="UP001597414"/>
    </source>
</evidence>
<dbReference type="EMBL" id="JBHUIV010000016">
    <property type="protein sequence ID" value="MFD2201955.1"/>
    <property type="molecule type" value="Genomic_DNA"/>
</dbReference>
<comment type="caution">
    <text evidence="2">The sequence shown here is derived from an EMBL/GenBank/DDBJ whole genome shotgun (WGS) entry which is preliminary data.</text>
</comment>
<dbReference type="Proteomes" id="UP001597414">
    <property type="component" value="Unassembled WGS sequence"/>
</dbReference>
<dbReference type="InterPro" id="IPR027843">
    <property type="entry name" value="DUF4440"/>
</dbReference>
<dbReference type="InterPro" id="IPR032710">
    <property type="entry name" value="NTF2-like_dom_sf"/>
</dbReference>
<keyword evidence="3" id="KW-1185">Reference proteome</keyword>
<dbReference type="RefSeq" id="WP_380802179.1">
    <property type="nucleotide sequence ID" value="NZ_JBHUIV010000016.1"/>
</dbReference>
<dbReference type="SUPFAM" id="SSF54427">
    <property type="entry name" value="NTF2-like"/>
    <property type="match status" value="1"/>
</dbReference>
<dbReference type="Gene3D" id="3.10.450.50">
    <property type="match status" value="1"/>
</dbReference>
<dbReference type="Pfam" id="PF14534">
    <property type="entry name" value="DUF4440"/>
    <property type="match status" value="1"/>
</dbReference>
<dbReference type="PROSITE" id="PS51257">
    <property type="entry name" value="PROKAR_LIPOPROTEIN"/>
    <property type="match status" value="1"/>
</dbReference>
<accession>A0ABW5BAU0</accession>
<sequence length="151" mass="17038">MKFNLIILVAAYVFLTGCDEKKSTMENKNDAEREVLAAHEKRRIATLSGDANAVASMMTEDLTFTHANAVVESKAQFIEALETRRLQYQAITDEEDITVRVHGGTGVVSGICRILVDASGTMIDIRVEFTELWVREQDTWKMMLWHATEVK</sequence>
<evidence type="ECO:0000259" key="1">
    <source>
        <dbReference type="Pfam" id="PF14534"/>
    </source>
</evidence>
<evidence type="ECO:0000313" key="2">
    <source>
        <dbReference type="EMBL" id="MFD2201955.1"/>
    </source>
</evidence>
<organism evidence="2 3">
    <name type="scientific">Shivajiella indica</name>
    <dbReference type="NCBI Taxonomy" id="872115"/>
    <lineage>
        <taxon>Bacteria</taxon>
        <taxon>Pseudomonadati</taxon>
        <taxon>Bacteroidota</taxon>
        <taxon>Cytophagia</taxon>
        <taxon>Cytophagales</taxon>
        <taxon>Cyclobacteriaceae</taxon>
        <taxon>Shivajiella</taxon>
    </lineage>
</organism>
<protein>
    <submittedName>
        <fullName evidence="2">Nuclear transport factor 2 family protein</fullName>
    </submittedName>
</protein>
<reference evidence="3" key="1">
    <citation type="journal article" date="2019" name="Int. J. Syst. Evol. Microbiol.">
        <title>The Global Catalogue of Microorganisms (GCM) 10K type strain sequencing project: providing services to taxonomists for standard genome sequencing and annotation.</title>
        <authorList>
            <consortium name="The Broad Institute Genomics Platform"/>
            <consortium name="The Broad Institute Genome Sequencing Center for Infectious Disease"/>
            <person name="Wu L."/>
            <person name="Ma J."/>
        </authorList>
    </citation>
    <scope>NUCLEOTIDE SEQUENCE [LARGE SCALE GENOMIC DNA]</scope>
    <source>
        <strain evidence="3">KCTC 19812</strain>
    </source>
</reference>
<feature type="domain" description="DUF4440" evidence="1">
    <location>
        <begin position="35"/>
        <end position="142"/>
    </location>
</feature>